<evidence type="ECO:0000259" key="1">
    <source>
        <dbReference type="PROSITE" id="PS51186"/>
    </source>
</evidence>
<name>A0A849BLL4_9ACTN</name>
<evidence type="ECO:0000313" key="3">
    <source>
        <dbReference type="Proteomes" id="UP000555552"/>
    </source>
</evidence>
<dbReference type="Pfam" id="PF00583">
    <property type="entry name" value="Acetyltransf_1"/>
    <property type="match status" value="1"/>
</dbReference>
<dbReference type="GO" id="GO:0016747">
    <property type="term" value="F:acyltransferase activity, transferring groups other than amino-acyl groups"/>
    <property type="evidence" value="ECO:0007669"/>
    <property type="project" value="InterPro"/>
</dbReference>
<proteinExistence type="predicted"/>
<organism evidence="2 3">
    <name type="scientific">Pseudokineococcus marinus</name>
    <dbReference type="NCBI Taxonomy" id="351215"/>
    <lineage>
        <taxon>Bacteria</taxon>
        <taxon>Bacillati</taxon>
        <taxon>Actinomycetota</taxon>
        <taxon>Actinomycetes</taxon>
        <taxon>Kineosporiales</taxon>
        <taxon>Kineosporiaceae</taxon>
        <taxon>Pseudokineococcus</taxon>
    </lineage>
</organism>
<dbReference type="AlphaFoldDB" id="A0A849BLL4"/>
<dbReference type="InterPro" id="IPR016181">
    <property type="entry name" value="Acyl_CoA_acyltransferase"/>
</dbReference>
<gene>
    <name evidence="2" type="ORF">HLB09_02410</name>
</gene>
<feature type="domain" description="N-acetyltransferase" evidence="1">
    <location>
        <begin position="1"/>
        <end position="198"/>
    </location>
</feature>
<sequence>MRPYREQDRADLYDVCVRTGAAGGDARGRHGDDDLLGDVWLGPYLHLEPELAFVLDDGGRAVGYCVGTASTVRFVRGYRDVWIPRLGSRRPVPPSPPRTPDEEVLALHHDPERLLVRELADHPAHLHVDLLPSHQGAGHGRALVHAFLAAARRAGARAVHLGVAAENTRARAFYARLGFTALPVPGAVPGTVLGRSTT</sequence>
<dbReference type="EMBL" id="JABEMA010000014">
    <property type="protein sequence ID" value="NNH21957.1"/>
    <property type="molecule type" value="Genomic_DNA"/>
</dbReference>
<dbReference type="PROSITE" id="PS51186">
    <property type="entry name" value="GNAT"/>
    <property type="match status" value="1"/>
</dbReference>
<dbReference type="Proteomes" id="UP000555552">
    <property type="component" value="Unassembled WGS sequence"/>
</dbReference>
<dbReference type="InterPro" id="IPR000182">
    <property type="entry name" value="GNAT_dom"/>
</dbReference>
<dbReference type="PANTHER" id="PTHR13170:SF16">
    <property type="entry name" value="PROTEIN O-GLCNACASE"/>
    <property type="match status" value="1"/>
</dbReference>
<accession>A0A849BLL4</accession>
<dbReference type="SUPFAM" id="SSF55729">
    <property type="entry name" value="Acyl-CoA N-acyltransferases (Nat)"/>
    <property type="match status" value="1"/>
</dbReference>
<keyword evidence="3" id="KW-1185">Reference proteome</keyword>
<evidence type="ECO:0000313" key="2">
    <source>
        <dbReference type="EMBL" id="NNH21957.1"/>
    </source>
</evidence>
<dbReference type="Gene3D" id="3.40.630.30">
    <property type="match status" value="1"/>
</dbReference>
<keyword evidence="2" id="KW-0808">Transferase</keyword>
<protein>
    <submittedName>
        <fullName evidence="2">GNAT family N-acetyltransferase</fullName>
    </submittedName>
</protein>
<dbReference type="PANTHER" id="PTHR13170">
    <property type="entry name" value="O-GLCNACASE"/>
    <property type="match status" value="1"/>
</dbReference>
<dbReference type="InterPro" id="IPR051822">
    <property type="entry name" value="Glycosyl_Hydrolase_84"/>
</dbReference>
<dbReference type="RefSeq" id="WP_171201815.1">
    <property type="nucleotide sequence ID" value="NZ_JABEMA010000014.1"/>
</dbReference>
<reference evidence="2 3" key="1">
    <citation type="submission" date="2020-05" db="EMBL/GenBank/DDBJ databases">
        <title>MicrobeNet Type strains.</title>
        <authorList>
            <person name="Nicholson A.C."/>
        </authorList>
    </citation>
    <scope>NUCLEOTIDE SEQUENCE [LARGE SCALE GENOMIC DNA]</scope>
    <source>
        <strain evidence="2 3">JCM 14547</strain>
    </source>
</reference>
<comment type="caution">
    <text evidence="2">The sequence shown here is derived from an EMBL/GenBank/DDBJ whole genome shotgun (WGS) entry which is preliminary data.</text>
</comment>